<dbReference type="PANTHER" id="PTHR20883:SF48">
    <property type="entry name" value="ECTOINE DIOXYGENASE"/>
    <property type="match status" value="1"/>
</dbReference>
<dbReference type="RefSeq" id="WP_117350719.1">
    <property type="nucleotide sequence ID" value="NZ_CP031742.1"/>
</dbReference>
<dbReference type="GO" id="GO:0005506">
    <property type="term" value="F:iron ion binding"/>
    <property type="evidence" value="ECO:0007669"/>
    <property type="project" value="UniProtKB-ARBA"/>
</dbReference>
<dbReference type="GeneID" id="300118458"/>
<dbReference type="PANTHER" id="PTHR20883">
    <property type="entry name" value="PHYTANOYL-COA DIOXYGENASE DOMAIN CONTAINING 1"/>
    <property type="match status" value="1"/>
</dbReference>
<dbReference type="GO" id="GO:0016706">
    <property type="term" value="F:2-oxoglutarate-dependent dioxygenase activity"/>
    <property type="evidence" value="ECO:0007669"/>
    <property type="project" value="UniProtKB-ARBA"/>
</dbReference>
<sequence length="268" mass="30046">MLTEKQVEQYEEDGYLLLPRYLRREEIDVLRGELPLVFEEDSPRRVMEEGSGAVRGVHGVHETNSVFRTLVRLPRLVEPARQLLGSDVHVFQFKINAKLALVGDVWEWHQDYRFWHDEDGMPTDRALSAAILLDDVDEFNGPLMFVPGSHREGLCAVHTRDADWTQTLTSKLKYSLRVEALAAAAKQRGIVAPKAPAGSVLLFHSNILHGSGPNMSPDNRTMVLISYNSLENPLRDVPNPRPAFLASRTPDPVRTVGHDALAAGFPRV</sequence>
<dbReference type="Proteomes" id="UP000259636">
    <property type="component" value="Chromosome"/>
</dbReference>
<organism evidence="1 2">
    <name type="scientific">Streptomyces koyangensis</name>
    <dbReference type="NCBI Taxonomy" id="188770"/>
    <lineage>
        <taxon>Bacteria</taxon>
        <taxon>Bacillati</taxon>
        <taxon>Actinomycetota</taxon>
        <taxon>Actinomycetes</taxon>
        <taxon>Kitasatosporales</taxon>
        <taxon>Streptomycetaceae</taxon>
        <taxon>Streptomyces</taxon>
        <taxon>Streptomyces aurantiacus group</taxon>
    </lineage>
</organism>
<evidence type="ECO:0000313" key="2">
    <source>
        <dbReference type="Proteomes" id="UP000259636"/>
    </source>
</evidence>
<dbReference type="Pfam" id="PF05721">
    <property type="entry name" value="PhyH"/>
    <property type="match status" value="1"/>
</dbReference>
<gene>
    <name evidence="1" type="ORF">D0C37_30525</name>
</gene>
<proteinExistence type="predicted"/>
<keyword evidence="1" id="KW-0223">Dioxygenase</keyword>
<dbReference type="SUPFAM" id="SSF51197">
    <property type="entry name" value="Clavaminate synthase-like"/>
    <property type="match status" value="1"/>
</dbReference>
<dbReference type="InterPro" id="IPR008775">
    <property type="entry name" value="Phytyl_CoA_dOase-like"/>
</dbReference>
<reference evidence="1 2" key="1">
    <citation type="submission" date="2018-08" db="EMBL/GenBank/DDBJ databases">
        <authorList>
            <person name="Ferrada E.E."/>
            <person name="Latorre B.A."/>
        </authorList>
    </citation>
    <scope>NUCLEOTIDE SEQUENCE [LARGE SCALE GENOMIC DNA]</scope>
    <source>
        <strain evidence="1 2">VK-A60T</strain>
    </source>
</reference>
<name>A0A385DJA1_9ACTN</name>
<dbReference type="Gene3D" id="2.60.120.620">
    <property type="entry name" value="q2cbj1_9rhob like domain"/>
    <property type="match status" value="1"/>
</dbReference>
<dbReference type="KEGG" id="sky:D0C37_30525"/>
<keyword evidence="1" id="KW-0560">Oxidoreductase</keyword>
<protein>
    <submittedName>
        <fullName evidence="1">Phytanoyl-CoA dioxygenase</fullName>
    </submittedName>
</protein>
<dbReference type="EMBL" id="CP031742">
    <property type="protein sequence ID" value="AXQ58515.1"/>
    <property type="molecule type" value="Genomic_DNA"/>
</dbReference>
<accession>A0A385DJA1</accession>
<evidence type="ECO:0000313" key="1">
    <source>
        <dbReference type="EMBL" id="AXQ58515.1"/>
    </source>
</evidence>
<dbReference type="AlphaFoldDB" id="A0A385DJA1"/>